<sequence length="165" mass="16895">MRRRNILHMAAIAVGLALPLSAQAQNLGLTLDQYIAGFEAASKAAGDPLSAQQLSCMENAKPGDGAQKIVSCTFTLGGGRLLITNADPDGPLLDIATQPWPGETGAQIISWIAGAINEADPSTFSAAAEDLAEAVAAKGEGTATLGRSNFYVLDLGGNMTITAQP</sequence>
<evidence type="ECO:0000313" key="2">
    <source>
        <dbReference type="EMBL" id="KFB09021.1"/>
    </source>
</evidence>
<reference evidence="2 3" key="1">
    <citation type="submission" date="2014-05" db="EMBL/GenBank/DDBJ databases">
        <title>Draft Genome Sequence of Nitratireductor basaltis Strain UMTGB225, A Marine Bacterium Isolated from Green Barrel Tunicate.</title>
        <authorList>
            <person name="Gan H.Y."/>
        </authorList>
    </citation>
    <scope>NUCLEOTIDE SEQUENCE [LARGE SCALE GENOMIC DNA]</scope>
    <source>
        <strain evidence="2 3">UMTGB225</strain>
    </source>
</reference>
<comment type="caution">
    <text evidence="2">The sequence shown here is derived from an EMBL/GenBank/DDBJ whole genome shotgun (WGS) entry which is preliminary data.</text>
</comment>
<proteinExistence type="predicted"/>
<keyword evidence="3" id="KW-1185">Reference proteome</keyword>
<dbReference type="RefSeq" id="WP_152552919.1">
    <property type="nucleotide sequence ID" value="NZ_JMQM01000001.1"/>
</dbReference>
<dbReference type="PATRIC" id="fig|472175.3.peg.37"/>
<dbReference type="OrthoDB" id="9858202at2"/>
<dbReference type="STRING" id="472175.EL18_00035"/>
<accession>A0A084U7T5</accession>
<feature type="chain" id="PRO_5001783126" evidence="1">
    <location>
        <begin position="25"/>
        <end position="165"/>
    </location>
</feature>
<evidence type="ECO:0000313" key="3">
    <source>
        <dbReference type="Proteomes" id="UP000053675"/>
    </source>
</evidence>
<name>A0A084U7T5_9HYPH</name>
<gene>
    <name evidence="2" type="ORF">EL18_00035</name>
</gene>
<feature type="signal peptide" evidence="1">
    <location>
        <begin position="1"/>
        <end position="24"/>
    </location>
</feature>
<protein>
    <submittedName>
        <fullName evidence="2">Uncharacterized protein</fullName>
    </submittedName>
</protein>
<dbReference type="EMBL" id="JMQM01000001">
    <property type="protein sequence ID" value="KFB09021.1"/>
    <property type="molecule type" value="Genomic_DNA"/>
</dbReference>
<dbReference type="Proteomes" id="UP000053675">
    <property type="component" value="Unassembled WGS sequence"/>
</dbReference>
<evidence type="ECO:0000256" key="1">
    <source>
        <dbReference type="SAM" id="SignalP"/>
    </source>
</evidence>
<dbReference type="AlphaFoldDB" id="A0A084U7T5"/>
<keyword evidence="1" id="KW-0732">Signal</keyword>
<organism evidence="2 3">
    <name type="scientific">Nitratireductor basaltis</name>
    <dbReference type="NCBI Taxonomy" id="472175"/>
    <lineage>
        <taxon>Bacteria</taxon>
        <taxon>Pseudomonadati</taxon>
        <taxon>Pseudomonadota</taxon>
        <taxon>Alphaproteobacteria</taxon>
        <taxon>Hyphomicrobiales</taxon>
        <taxon>Phyllobacteriaceae</taxon>
        <taxon>Nitratireductor</taxon>
    </lineage>
</organism>